<name>A0A975BPH8_9BACT</name>
<protein>
    <submittedName>
        <fullName evidence="1">Uncharacterized protein</fullName>
    </submittedName>
</protein>
<sequence>MERSGTHPAFFVSGILFTVKIHSEKPGFLSVFIENIFITGDEKPGFFMSVYFEFL</sequence>
<dbReference type="AlphaFoldDB" id="A0A975BPH8"/>
<accession>A0A975BPH8</accession>
<reference evidence="1" key="1">
    <citation type="journal article" date="2021" name="Microb. Physiol.">
        <title>Proteogenomic Insights into the Physiology of Marine, Sulfate-Reducing, Filamentous Desulfonema limicola and Desulfonema magnum.</title>
        <authorList>
            <person name="Schnaars V."/>
            <person name="Wohlbrand L."/>
            <person name="Scheve S."/>
            <person name="Hinrichs C."/>
            <person name="Reinhardt R."/>
            <person name="Rabus R."/>
        </authorList>
    </citation>
    <scope>NUCLEOTIDE SEQUENCE</scope>
    <source>
        <strain evidence="1">4be13</strain>
    </source>
</reference>
<evidence type="ECO:0000313" key="1">
    <source>
        <dbReference type="EMBL" id="QTA88690.1"/>
    </source>
</evidence>
<keyword evidence="2" id="KW-1185">Reference proteome</keyword>
<gene>
    <name evidence="1" type="ORF">dnm_047370</name>
</gene>
<proteinExistence type="predicted"/>
<dbReference type="EMBL" id="CP061800">
    <property type="protein sequence ID" value="QTA88690.1"/>
    <property type="molecule type" value="Genomic_DNA"/>
</dbReference>
<dbReference type="KEGG" id="dmm:dnm_047370"/>
<evidence type="ECO:0000313" key="2">
    <source>
        <dbReference type="Proteomes" id="UP000663722"/>
    </source>
</evidence>
<organism evidence="1 2">
    <name type="scientific">Desulfonema magnum</name>
    <dbReference type="NCBI Taxonomy" id="45655"/>
    <lineage>
        <taxon>Bacteria</taxon>
        <taxon>Pseudomonadati</taxon>
        <taxon>Thermodesulfobacteriota</taxon>
        <taxon>Desulfobacteria</taxon>
        <taxon>Desulfobacterales</taxon>
        <taxon>Desulfococcaceae</taxon>
        <taxon>Desulfonema</taxon>
    </lineage>
</organism>
<dbReference type="Proteomes" id="UP000663722">
    <property type="component" value="Chromosome"/>
</dbReference>